<dbReference type="Proteomes" id="UP000295344">
    <property type="component" value="Unassembled WGS sequence"/>
</dbReference>
<feature type="transmembrane region" description="Helical" evidence="1">
    <location>
        <begin position="54"/>
        <end position="74"/>
    </location>
</feature>
<evidence type="ECO:0000313" key="2">
    <source>
        <dbReference type="EMBL" id="TDS79873.1"/>
    </source>
</evidence>
<feature type="transmembrane region" description="Helical" evidence="1">
    <location>
        <begin position="94"/>
        <end position="113"/>
    </location>
</feature>
<comment type="caution">
    <text evidence="2">The sequence shown here is derived from an EMBL/GenBank/DDBJ whole genome shotgun (WGS) entry which is preliminary data.</text>
</comment>
<accession>A0A4R7FQ68</accession>
<organism evidence="2 3">
    <name type="scientific">Amnibacterium kyonggiense</name>
    <dbReference type="NCBI Taxonomy" id="595671"/>
    <lineage>
        <taxon>Bacteria</taxon>
        <taxon>Bacillati</taxon>
        <taxon>Actinomycetota</taxon>
        <taxon>Actinomycetes</taxon>
        <taxon>Micrococcales</taxon>
        <taxon>Microbacteriaceae</taxon>
        <taxon>Amnibacterium</taxon>
    </lineage>
</organism>
<dbReference type="OrthoDB" id="5124600at2"/>
<keyword evidence="1" id="KW-0812">Transmembrane</keyword>
<name>A0A4R7FQ68_9MICO</name>
<dbReference type="EMBL" id="SOAM01000001">
    <property type="protein sequence ID" value="TDS79873.1"/>
    <property type="molecule type" value="Genomic_DNA"/>
</dbReference>
<gene>
    <name evidence="2" type="ORF">CLV52_0418</name>
</gene>
<evidence type="ECO:0000313" key="3">
    <source>
        <dbReference type="Proteomes" id="UP000295344"/>
    </source>
</evidence>
<keyword evidence="3" id="KW-1185">Reference proteome</keyword>
<reference evidence="2 3" key="1">
    <citation type="submission" date="2019-03" db="EMBL/GenBank/DDBJ databases">
        <title>Genomic Encyclopedia of Archaeal and Bacterial Type Strains, Phase II (KMG-II): from individual species to whole genera.</title>
        <authorList>
            <person name="Goeker M."/>
        </authorList>
    </citation>
    <scope>NUCLEOTIDE SEQUENCE [LARGE SCALE GENOMIC DNA]</scope>
    <source>
        <strain evidence="2 3">DSM 24782</strain>
    </source>
</reference>
<proteinExistence type="predicted"/>
<sequence length="158" mass="15394">MRTWPGLAAIGAGLIHLGSAAGTSPAVLVPLALLGALELLWGVAALARTPVPAPVPAAVGIGLALVVGVVALLLPPSAARHGSMVDLGVPPSAFLGAGLLDLATGMLVALQLLRAGRTPGESRPVRFLLGAAAAAAVVAVVTTQSLAATSVGGTMQMH</sequence>
<keyword evidence="1" id="KW-0472">Membrane</keyword>
<dbReference type="AlphaFoldDB" id="A0A4R7FQ68"/>
<protein>
    <submittedName>
        <fullName evidence="2">Uncharacterized protein</fullName>
    </submittedName>
</protein>
<evidence type="ECO:0000256" key="1">
    <source>
        <dbReference type="SAM" id="Phobius"/>
    </source>
</evidence>
<dbReference type="RefSeq" id="WP_133764392.1">
    <property type="nucleotide sequence ID" value="NZ_BAAARP010000001.1"/>
</dbReference>
<feature type="transmembrane region" description="Helical" evidence="1">
    <location>
        <begin position="30"/>
        <end position="47"/>
    </location>
</feature>
<keyword evidence="1" id="KW-1133">Transmembrane helix</keyword>
<feature type="transmembrane region" description="Helical" evidence="1">
    <location>
        <begin position="125"/>
        <end position="147"/>
    </location>
</feature>